<dbReference type="Proteomes" id="UP000001567">
    <property type="component" value="Chromosome"/>
</dbReference>
<feature type="region of interest" description="Disordered" evidence="6">
    <location>
        <begin position="166"/>
        <end position="196"/>
    </location>
</feature>
<feature type="compositionally biased region" description="Low complexity" evidence="6">
    <location>
        <begin position="187"/>
        <end position="196"/>
    </location>
</feature>
<dbReference type="InterPro" id="IPR006137">
    <property type="entry name" value="NADH_UbQ_OxRdtase-like_20kDa"/>
</dbReference>
<dbReference type="SUPFAM" id="SSF56770">
    <property type="entry name" value="HydA/Nqo6-like"/>
    <property type="match status" value="1"/>
</dbReference>
<organism evidence="8 9">
    <name type="scientific">Pyrobaculum arsenaticum (strain DSM 13514 / JCM 11321 / PZ6)</name>
    <dbReference type="NCBI Taxonomy" id="340102"/>
    <lineage>
        <taxon>Archaea</taxon>
        <taxon>Thermoproteota</taxon>
        <taxon>Thermoprotei</taxon>
        <taxon>Thermoproteales</taxon>
        <taxon>Thermoproteaceae</taxon>
        <taxon>Pyrobaculum</taxon>
    </lineage>
</organism>
<dbReference type="GO" id="GO:0015990">
    <property type="term" value="P:electron transport coupled proton transport"/>
    <property type="evidence" value="ECO:0007669"/>
    <property type="project" value="TreeGrafter"/>
</dbReference>
<protein>
    <submittedName>
        <fullName evidence="8">NADH dehydrogenase subunit B</fullName>
        <ecNumber evidence="8">1.6.5.3</ecNumber>
    </submittedName>
</protein>
<evidence type="ECO:0000256" key="4">
    <source>
        <dbReference type="ARBA" id="ARBA00023027"/>
    </source>
</evidence>
<dbReference type="GO" id="GO:0046872">
    <property type="term" value="F:metal ion binding"/>
    <property type="evidence" value="ECO:0007669"/>
    <property type="project" value="UniProtKB-KW"/>
</dbReference>
<keyword evidence="3" id="KW-1278">Translocase</keyword>
<sequence>MDKPTTSMSQALREFLLKKAKLEKIFNWGVRWSLWPVHLVTSCCGVEVAHTSGPGFDAERWGVLPFHTMRQSNVILVEGTITRKMAKVLKMVYEQMPEPKFVLAMGACAVRGGLFWNSYHVVQVDTVVPVDVYIAGCPPTPEAVVRAFIMLHNKIKGKPGPFIEPSKVDLTPYLPPPPKPAAPRPAPQQTAQPASG</sequence>
<evidence type="ECO:0000256" key="5">
    <source>
        <dbReference type="RuleBase" id="RU004464"/>
    </source>
</evidence>
<dbReference type="InterPro" id="IPR006138">
    <property type="entry name" value="NADH_UQ_OxRdtase_20Kd_su"/>
</dbReference>
<dbReference type="GO" id="GO:0016491">
    <property type="term" value="F:oxidoreductase activity"/>
    <property type="evidence" value="ECO:0007669"/>
    <property type="project" value="UniProtKB-KW"/>
</dbReference>
<dbReference type="GO" id="GO:0048038">
    <property type="term" value="F:quinone binding"/>
    <property type="evidence" value="ECO:0007669"/>
    <property type="project" value="InterPro"/>
</dbReference>
<dbReference type="PANTHER" id="PTHR11995:SF14">
    <property type="entry name" value="NADH DEHYDROGENASE [UBIQUINONE] IRON-SULFUR PROTEIN 7, MITOCHONDRIAL"/>
    <property type="match status" value="1"/>
</dbReference>
<dbReference type="NCBIfam" id="TIGR01957">
    <property type="entry name" value="nuoB_fam"/>
    <property type="match status" value="1"/>
</dbReference>
<evidence type="ECO:0000313" key="8">
    <source>
        <dbReference type="EMBL" id="ABP50581.1"/>
    </source>
</evidence>
<keyword evidence="5" id="KW-0408">Iron</keyword>
<dbReference type="PANTHER" id="PTHR11995">
    <property type="entry name" value="NADH DEHYDROGENASE"/>
    <property type="match status" value="1"/>
</dbReference>
<keyword evidence="8" id="KW-0560">Oxidoreductase</keyword>
<evidence type="ECO:0000256" key="6">
    <source>
        <dbReference type="SAM" id="MobiDB-lite"/>
    </source>
</evidence>
<dbReference type="GO" id="GO:0045271">
    <property type="term" value="C:respiratory chain complex I"/>
    <property type="evidence" value="ECO:0007669"/>
    <property type="project" value="TreeGrafter"/>
</dbReference>
<dbReference type="EMBL" id="CP000660">
    <property type="protein sequence ID" value="ABP50581.1"/>
    <property type="molecule type" value="Genomic_DNA"/>
</dbReference>
<keyword evidence="4 5" id="KW-0520">NAD</keyword>
<dbReference type="HOGENOM" id="CLU_055737_7_3_2"/>
<keyword evidence="5" id="KW-0004">4Fe-4S</keyword>
<dbReference type="FunFam" id="3.40.50.12280:FF:000002">
    <property type="entry name" value="NADH-quinone oxidoreductase subunit B"/>
    <property type="match status" value="1"/>
</dbReference>
<evidence type="ECO:0000256" key="3">
    <source>
        <dbReference type="ARBA" id="ARBA00022967"/>
    </source>
</evidence>
<proteinExistence type="inferred from homology"/>
<gene>
    <name evidence="8" type="ordered locus">Pars_1001</name>
</gene>
<keyword evidence="2" id="KW-0813">Transport</keyword>
<evidence type="ECO:0000259" key="7">
    <source>
        <dbReference type="Pfam" id="PF01058"/>
    </source>
</evidence>
<dbReference type="Pfam" id="PF01058">
    <property type="entry name" value="Oxidored_q6"/>
    <property type="match status" value="1"/>
</dbReference>
<dbReference type="GO" id="GO:0051539">
    <property type="term" value="F:4 iron, 4 sulfur cluster binding"/>
    <property type="evidence" value="ECO:0007669"/>
    <property type="project" value="UniProtKB-KW"/>
</dbReference>
<dbReference type="KEGG" id="pas:Pars_1001"/>
<evidence type="ECO:0000256" key="1">
    <source>
        <dbReference type="ARBA" id="ARBA00009173"/>
    </source>
</evidence>
<dbReference type="GO" id="GO:0009060">
    <property type="term" value="P:aerobic respiration"/>
    <property type="evidence" value="ECO:0007669"/>
    <property type="project" value="TreeGrafter"/>
</dbReference>
<comment type="similarity">
    <text evidence="1 5">Belongs to the complex I 20 kDa subunit family.</text>
</comment>
<dbReference type="PhylomeDB" id="A4WJL4"/>
<evidence type="ECO:0000256" key="2">
    <source>
        <dbReference type="ARBA" id="ARBA00022448"/>
    </source>
</evidence>
<dbReference type="AlphaFoldDB" id="A4WJL4"/>
<evidence type="ECO:0000313" key="9">
    <source>
        <dbReference type="Proteomes" id="UP000001567"/>
    </source>
</evidence>
<dbReference type="GO" id="GO:0008137">
    <property type="term" value="F:NADH dehydrogenase (ubiquinone) activity"/>
    <property type="evidence" value="ECO:0007669"/>
    <property type="project" value="InterPro"/>
</dbReference>
<feature type="compositionally biased region" description="Pro residues" evidence="6">
    <location>
        <begin position="173"/>
        <end position="186"/>
    </location>
</feature>
<feature type="domain" description="NADH:ubiquinone oxidoreductase-like 20kDa subunit" evidence="7">
    <location>
        <begin position="43"/>
        <end position="150"/>
    </location>
</feature>
<reference evidence="8 9" key="1">
    <citation type="submission" date="2007-04" db="EMBL/GenBank/DDBJ databases">
        <title>Complete sequence of Pyrobaculum arsenaticum DSM 13514.</title>
        <authorList>
            <consortium name="US DOE Joint Genome Institute"/>
            <person name="Copeland A."/>
            <person name="Lucas S."/>
            <person name="Lapidus A."/>
            <person name="Barry K."/>
            <person name="Glavina del Rio T."/>
            <person name="Dalin E."/>
            <person name="Tice H."/>
            <person name="Pitluck S."/>
            <person name="Chain P."/>
            <person name="Malfatti S."/>
            <person name="Shin M."/>
            <person name="Vergez L."/>
            <person name="Schmutz J."/>
            <person name="Larimer F."/>
            <person name="Land M."/>
            <person name="Hauser L."/>
            <person name="Kyrpides N."/>
            <person name="Mikhailova N."/>
            <person name="Cozen A.E."/>
            <person name="Fitz-Gibbon S.T."/>
            <person name="House C.H."/>
            <person name="Saltikov C."/>
            <person name="Lowe T.M."/>
            <person name="Richardson P."/>
        </authorList>
    </citation>
    <scope>NUCLEOTIDE SEQUENCE [LARGE SCALE GENOMIC DNA]</scope>
    <source>
        <strain evidence="9">ATCC 700994 / DSM 13514 / JCM 11321 / PZ6</strain>
    </source>
</reference>
<keyword evidence="5" id="KW-0411">Iron-sulfur</keyword>
<name>A4WJL4_PYRAR</name>
<dbReference type="Gene3D" id="3.40.50.12280">
    <property type="match status" value="1"/>
</dbReference>
<dbReference type="STRING" id="340102.Pars_1001"/>
<dbReference type="EC" id="1.6.5.3" evidence="8"/>
<accession>A4WJL4</accession>
<keyword evidence="5" id="KW-0479">Metal-binding</keyword>
<dbReference type="NCBIfam" id="NF005012">
    <property type="entry name" value="PRK06411.1"/>
    <property type="match status" value="1"/>
</dbReference>